<evidence type="ECO:0000313" key="1">
    <source>
        <dbReference type="Proteomes" id="UP000887580"/>
    </source>
</evidence>
<organism evidence="1 2">
    <name type="scientific">Panagrolaimus sp. PS1159</name>
    <dbReference type="NCBI Taxonomy" id="55785"/>
    <lineage>
        <taxon>Eukaryota</taxon>
        <taxon>Metazoa</taxon>
        <taxon>Ecdysozoa</taxon>
        <taxon>Nematoda</taxon>
        <taxon>Chromadorea</taxon>
        <taxon>Rhabditida</taxon>
        <taxon>Tylenchina</taxon>
        <taxon>Panagrolaimomorpha</taxon>
        <taxon>Panagrolaimoidea</taxon>
        <taxon>Panagrolaimidae</taxon>
        <taxon>Panagrolaimus</taxon>
    </lineage>
</organism>
<reference evidence="2" key="1">
    <citation type="submission" date="2022-11" db="UniProtKB">
        <authorList>
            <consortium name="WormBaseParasite"/>
        </authorList>
    </citation>
    <scope>IDENTIFICATION</scope>
</reference>
<proteinExistence type="predicted"/>
<protein>
    <submittedName>
        <fullName evidence="2">Uncharacterized protein</fullName>
    </submittedName>
</protein>
<name>A0AC35GXV6_9BILA</name>
<dbReference type="Proteomes" id="UP000887580">
    <property type="component" value="Unplaced"/>
</dbReference>
<accession>A0AC35GXV6</accession>
<evidence type="ECO:0000313" key="2">
    <source>
        <dbReference type="WBParaSite" id="PS1159_v2.g9838.t1"/>
    </source>
</evidence>
<dbReference type="WBParaSite" id="PS1159_v2.g9838.t1">
    <property type="protein sequence ID" value="PS1159_v2.g9838.t1"/>
    <property type="gene ID" value="PS1159_v2.g9838"/>
</dbReference>
<sequence length="69" mass="7635">MHFELSNLEGMEKVVEILKLLVKMMIKNLFLVKMIALEIATIVEVKAEKVVAAAAVVVGNLSLLQGFEH</sequence>